<comment type="caution">
    <text evidence="2">The sequence shown here is derived from an EMBL/GenBank/DDBJ whole genome shotgun (WGS) entry which is preliminary data.</text>
</comment>
<organism evidence="2 3">
    <name type="scientific">Lymnaea stagnalis</name>
    <name type="common">Great pond snail</name>
    <name type="synonym">Helix stagnalis</name>
    <dbReference type="NCBI Taxonomy" id="6523"/>
    <lineage>
        <taxon>Eukaryota</taxon>
        <taxon>Metazoa</taxon>
        <taxon>Spiralia</taxon>
        <taxon>Lophotrochozoa</taxon>
        <taxon>Mollusca</taxon>
        <taxon>Gastropoda</taxon>
        <taxon>Heterobranchia</taxon>
        <taxon>Euthyneura</taxon>
        <taxon>Panpulmonata</taxon>
        <taxon>Hygrophila</taxon>
        <taxon>Lymnaeoidea</taxon>
        <taxon>Lymnaeidae</taxon>
        <taxon>Lymnaea</taxon>
    </lineage>
</organism>
<dbReference type="SUPFAM" id="SSF53300">
    <property type="entry name" value="vWA-like"/>
    <property type="match status" value="1"/>
</dbReference>
<accession>A0AAV2HB16</accession>
<gene>
    <name evidence="2" type="ORF">GSLYS_00004722001</name>
</gene>
<feature type="non-terminal residue" evidence="2">
    <location>
        <position position="1"/>
    </location>
</feature>
<dbReference type="InterPro" id="IPR036465">
    <property type="entry name" value="vWFA_dom_sf"/>
</dbReference>
<reference evidence="2 3" key="1">
    <citation type="submission" date="2024-04" db="EMBL/GenBank/DDBJ databases">
        <authorList>
            <consortium name="Genoscope - CEA"/>
            <person name="William W."/>
        </authorList>
    </citation>
    <scope>NUCLEOTIDE SEQUENCE [LARGE SCALE GENOMIC DNA]</scope>
</reference>
<protein>
    <recommendedName>
        <fullName evidence="1">VWFA domain-containing protein</fullName>
    </recommendedName>
</protein>
<dbReference type="PANTHER" id="PTHR24020:SF20">
    <property type="entry name" value="PH DOMAIN-CONTAINING PROTEIN"/>
    <property type="match status" value="1"/>
</dbReference>
<dbReference type="Proteomes" id="UP001497497">
    <property type="component" value="Unassembled WGS sequence"/>
</dbReference>
<name>A0AAV2HB16_LYMST</name>
<sequence>KIGPKNVLVGAIVFSQIAQKYFDLKDHKTFADLRKALIDTPYMSYTTNTDQALDLITKDGMFTEAAGARSYASKIVIVVTDG</sequence>
<dbReference type="PROSITE" id="PS50234">
    <property type="entry name" value="VWFA"/>
    <property type="match status" value="1"/>
</dbReference>
<feature type="domain" description="VWFA" evidence="1">
    <location>
        <begin position="1"/>
        <end position="82"/>
    </location>
</feature>
<proteinExistence type="predicted"/>
<dbReference type="AlphaFoldDB" id="A0AAV2HB16"/>
<dbReference type="InterPro" id="IPR002035">
    <property type="entry name" value="VWF_A"/>
</dbReference>
<evidence type="ECO:0000259" key="1">
    <source>
        <dbReference type="PROSITE" id="PS50234"/>
    </source>
</evidence>
<feature type="non-terminal residue" evidence="2">
    <location>
        <position position="82"/>
    </location>
</feature>
<evidence type="ECO:0000313" key="2">
    <source>
        <dbReference type="EMBL" id="CAL1530597.1"/>
    </source>
</evidence>
<keyword evidence="3" id="KW-1185">Reference proteome</keyword>
<dbReference type="Pfam" id="PF00092">
    <property type="entry name" value="VWA"/>
    <property type="match status" value="1"/>
</dbReference>
<dbReference type="PANTHER" id="PTHR24020">
    <property type="entry name" value="COLLAGEN ALPHA"/>
    <property type="match status" value="1"/>
</dbReference>
<dbReference type="InterPro" id="IPR050525">
    <property type="entry name" value="ECM_Assembly_Org"/>
</dbReference>
<dbReference type="Gene3D" id="3.40.50.410">
    <property type="entry name" value="von Willebrand factor, type A domain"/>
    <property type="match status" value="1"/>
</dbReference>
<evidence type="ECO:0000313" key="3">
    <source>
        <dbReference type="Proteomes" id="UP001497497"/>
    </source>
</evidence>
<dbReference type="EMBL" id="CAXITT010000072">
    <property type="protein sequence ID" value="CAL1530597.1"/>
    <property type="molecule type" value="Genomic_DNA"/>
</dbReference>